<feature type="transmembrane region" description="Helical" evidence="1">
    <location>
        <begin position="12"/>
        <end position="32"/>
    </location>
</feature>
<keyword evidence="1" id="KW-0812">Transmembrane</keyword>
<feature type="transmembrane region" description="Helical" evidence="1">
    <location>
        <begin position="38"/>
        <end position="57"/>
    </location>
</feature>
<dbReference type="Proteomes" id="UP001501586">
    <property type="component" value="Unassembled WGS sequence"/>
</dbReference>
<gene>
    <name evidence="2" type="ORF">GCM10022261_00420</name>
</gene>
<name>A0ABP8EF55_9MICO</name>
<evidence type="ECO:0000313" key="2">
    <source>
        <dbReference type="EMBL" id="GAA4282511.1"/>
    </source>
</evidence>
<comment type="caution">
    <text evidence="2">The sequence shown here is derived from an EMBL/GenBank/DDBJ whole genome shotgun (WGS) entry which is preliminary data.</text>
</comment>
<evidence type="ECO:0000256" key="1">
    <source>
        <dbReference type="SAM" id="Phobius"/>
    </source>
</evidence>
<keyword evidence="1" id="KW-0472">Membrane</keyword>
<evidence type="ECO:0000313" key="3">
    <source>
        <dbReference type="Proteomes" id="UP001501586"/>
    </source>
</evidence>
<proteinExistence type="predicted"/>
<sequence>MGLGPASTPARELLAAVLQLGLVIVLLVAVFPDRIPDLMKWLILGGGVLFFVIRALIGVPKWRGRRK</sequence>
<keyword evidence="1" id="KW-1133">Transmembrane helix</keyword>
<keyword evidence="3" id="KW-1185">Reference proteome</keyword>
<organism evidence="2 3">
    <name type="scientific">Brevibacterium daeguense</name>
    <dbReference type="NCBI Taxonomy" id="909936"/>
    <lineage>
        <taxon>Bacteria</taxon>
        <taxon>Bacillati</taxon>
        <taxon>Actinomycetota</taxon>
        <taxon>Actinomycetes</taxon>
        <taxon>Micrococcales</taxon>
        <taxon>Brevibacteriaceae</taxon>
        <taxon>Brevibacterium</taxon>
    </lineage>
</organism>
<reference evidence="3" key="1">
    <citation type="journal article" date="2019" name="Int. J. Syst. Evol. Microbiol.">
        <title>The Global Catalogue of Microorganisms (GCM) 10K type strain sequencing project: providing services to taxonomists for standard genome sequencing and annotation.</title>
        <authorList>
            <consortium name="The Broad Institute Genomics Platform"/>
            <consortium name="The Broad Institute Genome Sequencing Center for Infectious Disease"/>
            <person name="Wu L."/>
            <person name="Ma J."/>
        </authorList>
    </citation>
    <scope>NUCLEOTIDE SEQUENCE [LARGE SCALE GENOMIC DNA]</scope>
    <source>
        <strain evidence="3">JCM 17458</strain>
    </source>
</reference>
<dbReference type="EMBL" id="BAABAZ010000002">
    <property type="protein sequence ID" value="GAA4282511.1"/>
    <property type="molecule type" value="Genomic_DNA"/>
</dbReference>
<protein>
    <submittedName>
        <fullName evidence="2">Uncharacterized protein</fullName>
    </submittedName>
</protein>
<accession>A0ABP8EF55</accession>